<sequence>MEDFLTKKKEATPILDLSKTVANSKEEFRRLLEKVPDFKIKPEKVPPEAVKIKEKKFTFKSRASSKRKKEKYSFMDPLPNEMKNLKMEDLISVPIDWKMLTNLRPKSKTEEALYSRMIDLGKLQNKSRTQEKRSDPMIRKTKNKSGIVEMRVVSCSSCGEDFCTGKTCCKCGYDSFARIPESLASTEKPTASSSVVAIKRKNNHKRSRSKTKRQKSPKKHRSKSRKNNST</sequence>
<reference evidence="2" key="1">
    <citation type="submission" date="2022-01" db="EMBL/GenBank/DDBJ databases">
        <authorList>
            <person name="King R."/>
        </authorList>
    </citation>
    <scope>NUCLEOTIDE SEQUENCE</scope>
</reference>
<dbReference type="OrthoDB" id="8250201at2759"/>
<dbReference type="EMBL" id="OU900106">
    <property type="protein sequence ID" value="CAG9856955.1"/>
    <property type="molecule type" value="Genomic_DNA"/>
</dbReference>
<keyword evidence="3" id="KW-1185">Reference proteome</keyword>
<feature type="compositionally biased region" description="Basic residues" evidence="1">
    <location>
        <begin position="198"/>
        <end position="230"/>
    </location>
</feature>
<accession>A0A9N9XPG7</accession>
<proteinExistence type="predicted"/>
<evidence type="ECO:0000256" key="1">
    <source>
        <dbReference type="SAM" id="MobiDB-lite"/>
    </source>
</evidence>
<gene>
    <name evidence="2" type="ORF">PHYEVI_LOCUS3366</name>
</gene>
<dbReference type="AlphaFoldDB" id="A0A9N9XPG7"/>
<name>A0A9N9XPG7_PHYSR</name>
<dbReference type="Proteomes" id="UP001153712">
    <property type="component" value="Chromosome 13"/>
</dbReference>
<evidence type="ECO:0000313" key="3">
    <source>
        <dbReference type="Proteomes" id="UP001153712"/>
    </source>
</evidence>
<protein>
    <submittedName>
        <fullName evidence="2">Uncharacterized protein</fullName>
    </submittedName>
</protein>
<evidence type="ECO:0000313" key="2">
    <source>
        <dbReference type="EMBL" id="CAG9856955.1"/>
    </source>
</evidence>
<feature type="compositionally biased region" description="Polar residues" evidence="1">
    <location>
        <begin position="183"/>
        <end position="195"/>
    </location>
</feature>
<organism evidence="2 3">
    <name type="scientific">Phyllotreta striolata</name>
    <name type="common">Striped flea beetle</name>
    <name type="synonym">Crioceris striolata</name>
    <dbReference type="NCBI Taxonomy" id="444603"/>
    <lineage>
        <taxon>Eukaryota</taxon>
        <taxon>Metazoa</taxon>
        <taxon>Ecdysozoa</taxon>
        <taxon>Arthropoda</taxon>
        <taxon>Hexapoda</taxon>
        <taxon>Insecta</taxon>
        <taxon>Pterygota</taxon>
        <taxon>Neoptera</taxon>
        <taxon>Endopterygota</taxon>
        <taxon>Coleoptera</taxon>
        <taxon>Polyphaga</taxon>
        <taxon>Cucujiformia</taxon>
        <taxon>Chrysomeloidea</taxon>
        <taxon>Chrysomelidae</taxon>
        <taxon>Galerucinae</taxon>
        <taxon>Alticini</taxon>
        <taxon>Phyllotreta</taxon>
    </lineage>
</organism>
<feature type="region of interest" description="Disordered" evidence="1">
    <location>
        <begin position="183"/>
        <end position="230"/>
    </location>
</feature>